<keyword evidence="4" id="KW-1185">Reference proteome</keyword>
<organism evidence="3 4">
    <name type="scientific">Dicentrarchus labrax</name>
    <name type="common">European seabass</name>
    <name type="synonym">Morone labrax</name>
    <dbReference type="NCBI Taxonomy" id="13489"/>
    <lineage>
        <taxon>Eukaryota</taxon>
        <taxon>Metazoa</taxon>
        <taxon>Chordata</taxon>
        <taxon>Craniata</taxon>
        <taxon>Vertebrata</taxon>
        <taxon>Euteleostomi</taxon>
        <taxon>Actinopterygii</taxon>
        <taxon>Neopterygii</taxon>
        <taxon>Teleostei</taxon>
        <taxon>Neoteleostei</taxon>
        <taxon>Acanthomorphata</taxon>
        <taxon>Eupercaria</taxon>
        <taxon>Moronidae</taxon>
        <taxon>Dicentrarchus</taxon>
    </lineage>
</organism>
<feature type="transmembrane region" description="Helical" evidence="1">
    <location>
        <begin position="95"/>
        <end position="114"/>
    </location>
</feature>
<dbReference type="InterPro" id="IPR006201">
    <property type="entry name" value="Neur_channel"/>
</dbReference>
<dbReference type="InterPro" id="IPR006029">
    <property type="entry name" value="Neurotrans-gated_channel_TM"/>
</dbReference>
<feature type="domain" description="Neurotransmitter-gated ion-channel transmembrane" evidence="2">
    <location>
        <begin position="103"/>
        <end position="199"/>
    </location>
</feature>
<dbReference type="Proteomes" id="UP000694389">
    <property type="component" value="Unassembled WGS sequence"/>
</dbReference>
<name>A0A8P4KAE1_DICLA</name>
<dbReference type="InterPro" id="IPR038050">
    <property type="entry name" value="Neuro_actylchol_rec"/>
</dbReference>
<reference evidence="3" key="2">
    <citation type="submission" date="2025-09" db="UniProtKB">
        <authorList>
            <consortium name="Ensembl"/>
        </authorList>
    </citation>
    <scope>IDENTIFICATION</scope>
</reference>
<dbReference type="AlphaFoldDB" id="A0A8P4KAE1"/>
<dbReference type="GO" id="GO:0016020">
    <property type="term" value="C:membrane"/>
    <property type="evidence" value="ECO:0007669"/>
    <property type="project" value="InterPro"/>
</dbReference>
<proteinExistence type="predicted"/>
<reference evidence="3" key="1">
    <citation type="submission" date="2025-08" db="UniProtKB">
        <authorList>
            <consortium name="Ensembl"/>
        </authorList>
    </citation>
    <scope>IDENTIFICATION</scope>
</reference>
<dbReference type="Ensembl" id="ENSDLAT00005073492.1">
    <property type="protein sequence ID" value="ENSDLAP00005065587.1"/>
    <property type="gene ID" value="ENSDLAG00005021590.2"/>
</dbReference>
<dbReference type="InterPro" id="IPR036719">
    <property type="entry name" value="Neuro-gated_channel_TM_sf"/>
</dbReference>
<evidence type="ECO:0000256" key="1">
    <source>
        <dbReference type="SAM" id="Phobius"/>
    </source>
</evidence>
<keyword evidence="1" id="KW-1133">Transmembrane helix</keyword>
<keyword evidence="1" id="KW-0472">Membrane</keyword>
<accession>A0A8P4KAE1</accession>
<dbReference type="PANTHER" id="PTHR18945">
    <property type="entry name" value="NEUROTRANSMITTER GATED ION CHANNEL"/>
    <property type="match status" value="1"/>
</dbReference>
<dbReference type="GO" id="GO:0004888">
    <property type="term" value="F:transmembrane signaling receptor activity"/>
    <property type="evidence" value="ECO:0007669"/>
    <property type="project" value="InterPro"/>
</dbReference>
<dbReference type="Pfam" id="PF02932">
    <property type="entry name" value="Neur_chan_memb"/>
    <property type="match status" value="1"/>
</dbReference>
<feature type="transmembrane region" description="Helical" evidence="1">
    <location>
        <begin position="155"/>
        <end position="179"/>
    </location>
</feature>
<dbReference type="GeneTree" id="ENSGT00940000163471"/>
<dbReference type="SUPFAM" id="SSF90112">
    <property type="entry name" value="Neurotransmitter-gated ion-channel transmembrane pore"/>
    <property type="match status" value="1"/>
</dbReference>
<protein>
    <recommendedName>
        <fullName evidence="2">Neurotransmitter-gated ion-channel transmembrane domain-containing protein</fullName>
    </recommendedName>
</protein>
<keyword evidence="1" id="KW-0812">Transmembrane</keyword>
<sequence length="294" mass="33811">MTSTACHLKTHTIHSFFLNLQRNHSIVFLSPTSVEEIELEQYLNSSKITEGSNELMRTQYEWLFINMKVKSLTDNYFGFYQSTIIYTVTMKRRSALYIINFMLPVLFFLCLDLASFLISDSGGEKLSFKVTVLLAVTVLQLILNEILPTSSNRVPLIAVYCIGTFGLMMLSLLETIVVMNLRGRDSALKNNEAHKDQSLSEDCGDKRDSFQNSFKDVNKLIPCGYLCDMSNGELPSEELRLAEKVKTELHFSKSRNVIFNFNLKDFFCFCLFVFDHKKQNSIHSHYTMANNYIL</sequence>
<dbReference type="Gene3D" id="1.20.58.390">
    <property type="entry name" value="Neurotransmitter-gated ion-channel transmembrane domain"/>
    <property type="match status" value="1"/>
</dbReference>
<dbReference type="GO" id="GO:0005216">
    <property type="term" value="F:monoatomic ion channel activity"/>
    <property type="evidence" value="ECO:0007669"/>
    <property type="project" value="InterPro"/>
</dbReference>
<evidence type="ECO:0000259" key="2">
    <source>
        <dbReference type="Pfam" id="PF02932"/>
    </source>
</evidence>
<evidence type="ECO:0000313" key="4">
    <source>
        <dbReference type="Proteomes" id="UP000694389"/>
    </source>
</evidence>
<evidence type="ECO:0000313" key="3">
    <source>
        <dbReference type="Ensembl" id="ENSDLAP00005065587.1"/>
    </source>
</evidence>